<proteinExistence type="predicted"/>
<name>A0A0F8ZX35_9ZZZZ</name>
<feature type="region of interest" description="Disordered" evidence="1">
    <location>
        <begin position="75"/>
        <end position="94"/>
    </location>
</feature>
<dbReference type="Pfam" id="PF07460">
    <property type="entry name" value="NUMOD3"/>
    <property type="match status" value="1"/>
</dbReference>
<accession>A0A0F8ZX35</accession>
<dbReference type="GO" id="GO:0003677">
    <property type="term" value="F:DNA binding"/>
    <property type="evidence" value="ECO:0007669"/>
    <property type="project" value="InterPro"/>
</dbReference>
<evidence type="ECO:0000256" key="1">
    <source>
        <dbReference type="SAM" id="MobiDB-lite"/>
    </source>
</evidence>
<sequence length="155" mass="17760">MYLDQENVPFYIGKGRGKRAMCFAGHKVGYTATKIKSIGRENIKVYFLHKALTEEEAIRWERYWIKYLGRKDNDTGQLTNHTDGGEGMSGHTRPENIRRKISKALMGHPGANKGKQFSKKHRQKISKANQGHIVLEKTRQKISKAMEGNQNGKKF</sequence>
<dbReference type="EMBL" id="LAZR01060983">
    <property type="protein sequence ID" value="KKK64531.1"/>
    <property type="molecule type" value="Genomic_DNA"/>
</dbReference>
<comment type="caution">
    <text evidence="3">The sequence shown here is derived from an EMBL/GenBank/DDBJ whole genome shotgun (WGS) entry which is preliminary data.</text>
</comment>
<gene>
    <name evidence="3" type="ORF">LCGC14_2983250</name>
</gene>
<dbReference type="AlphaFoldDB" id="A0A0F8ZX35"/>
<reference evidence="3" key="1">
    <citation type="journal article" date="2015" name="Nature">
        <title>Complex archaea that bridge the gap between prokaryotes and eukaryotes.</title>
        <authorList>
            <person name="Spang A."/>
            <person name="Saw J.H."/>
            <person name="Jorgensen S.L."/>
            <person name="Zaremba-Niedzwiedzka K."/>
            <person name="Martijn J."/>
            <person name="Lind A.E."/>
            <person name="van Eijk R."/>
            <person name="Schleper C."/>
            <person name="Guy L."/>
            <person name="Ettema T.J."/>
        </authorList>
    </citation>
    <scope>NUCLEOTIDE SEQUENCE</scope>
</reference>
<feature type="domain" description="Nuclease associated modular" evidence="2">
    <location>
        <begin position="130"/>
        <end position="146"/>
    </location>
</feature>
<evidence type="ECO:0000259" key="2">
    <source>
        <dbReference type="SMART" id="SM00496"/>
    </source>
</evidence>
<protein>
    <recommendedName>
        <fullName evidence="2">Nuclease associated modular domain-containing protein</fullName>
    </recommendedName>
</protein>
<evidence type="ECO:0000313" key="3">
    <source>
        <dbReference type="EMBL" id="KKK64531.1"/>
    </source>
</evidence>
<dbReference type="SMART" id="SM00496">
    <property type="entry name" value="IENR2"/>
    <property type="match status" value="3"/>
</dbReference>
<feature type="domain" description="Nuclease associated modular" evidence="2">
    <location>
        <begin position="113"/>
        <end position="129"/>
    </location>
</feature>
<organism evidence="3">
    <name type="scientific">marine sediment metagenome</name>
    <dbReference type="NCBI Taxonomy" id="412755"/>
    <lineage>
        <taxon>unclassified sequences</taxon>
        <taxon>metagenomes</taxon>
        <taxon>ecological metagenomes</taxon>
    </lineage>
</organism>
<dbReference type="InterPro" id="IPR003611">
    <property type="entry name" value="NUMOD3"/>
</dbReference>
<feature type="domain" description="Nuclease associated modular" evidence="2">
    <location>
        <begin position="89"/>
        <end position="105"/>
    </location>
</feature>